<evidence type="ECO:0000259" key="10">
    <source>
        <dbReference type="PROSITE" id="PS51186"/>
    </source>
</evidence>
<dbReference type="GO" id="GO:1904812">
    <property type="term" value="P:rRNA acetylation involved in maturation of SSU-rRNA"/>
    <property type="evidence" value="ECO:0007669"/>
    <property type="project" value="TreeGrafter"/>
</dbReference>
<dbReference type="GO" id="GO:0002101">
    <property type="term" value="P:tRNA wobble cytosine modification"/>
    <property type="evidence" value="ECO:0007669"/>
    <property type="project" value="UniProtKB-UniRule"/>
</dbReference>
<keyword evidence="4 9" id="KW-0819">tRNA processing</keyword>
<keyword evidence="7 9" id="KW-0694">RNA-binding</keyword>
<dbReference type="GO" id="GO:1990883">
    <property type="term" value="F:18S rRNA cytidine N-acetyltransferase activity"/>
    <property type="evidence" value="ECO:0007669"/>
    <property type="project" value="TreeGrafter"/>
</dbReference>
<feature type="binding site" evidence="9">
    <location>
        <position position="363"/>
    </location>
    <ligand>
        <name>ATP</name>
        <dbReference type="ChEBI" id="CHEBI:30616"/>
    </ligand>
</feature>
<feature type="binding site" evidence="9">
    <location>
        <position position="550"/>
    </location>
    <ligand>
        <name>acetyl-CoA</name>
        <dbReference type="ChEBI" id="CHEBI:57288"/>
    </ligand>
</feature>
<evidence type="ECO:0000256" key="7">
    <source>
        <dbReference type="ARBA" id="ARBA00022884"/>
    </source>
</evidence>
<dbReference type="InterPro" id="IPR032672">
    <property type="entry name" value="TmcA/NAT10/Kre33"/>
</dbReference>
<keyword evidence="3 9" id="KW-0808">Transferase</keyword>
<accession>A0A1D8KAK4</accession>
<dbReference type="Proteomes" id="UP000095342">
    <property type="component" value="Chromosome"/>
</dbReference>
<dbReference type="Gene3D" id="3.40.50.300">
    <property type="entry name" value="P-loop containing nucleotide triphosphate hydrolases"/>
    <property type="match status" value="1"/>
</dbReference>
<protein>
    <recommendedName>
        <fullName evidence="9">tRNA(Met) cytidine acetyltransferase TmcA</fullName>
        <ecNumber evidence="9">2.3.1.193</ecNumber>
    </recommendedName>
</protein>
<comment type="caution">
    <text evidence="9">Lacks conserved residue(s) required for the propagation of feature annotation.</text>
</comment>
<dbReference type="PANTHER" id="PTHR10925">
    <property type="entry name" value="N-ACETYLTRANSFERASE 10"/>
    <property type="match status" value="1"/>
</dbReference>
<comment type="function">
    <text evidence="9">Catalyzes the formation of N(4)-acetylcytidine (ac(4)C) at the wobble position of tRNA(Met), by using acetyl-CoA as an acetyl donor and ATP (or GTP).</text>
</comment>
<evidence type="ECO:0000256" key="5">
    <source>
        <dbReference type="ARBA" id="ARBA00022741"/>
    </source>
</evidence>
<dbReference type="InterPro" id="IPR024914">
    <property type="entry name" value="tRNA_acetyltr_TmcA"/>
</dbReference>
<evidence type="ECO:0000313" key="12">
    <source>
        <dbReference type="Proteomes" id="UP000095342"/>
    </source>
</evidence>
<evidence type="ECO:0000256" key="1">
    <source>
        <dbReference type="ARBA" id="ARBA00022490"/>
    </source>
</evidence>
<dbReference type="EC" id="2.3.1.193" evidence="9"/>
<proteinExistence type="inferred from homology"/>
<dbReference type="PANTHER" id="PTHR10925:SF5">
    <property type="entry name" value="RNA CYTIDINE ACETYLTRANSFERASE"/>
    <property type="match status" value="1"/>
</dbReference>
<evidence type="ECO:0000256" key="8">
    <source>
        <dbReference type="ARBA" id="ARBA00023315"/>
    </source>
</evidence>
<evidence type="ECO:0000256" key="9">
    <source>
        <dbReference type="HAMAP-Rule" id="MF_01886"/>
    </source>
</evidence>
<keyword evidence="5 9" id="KW-0547">Nucleotide-binding</keyword>
<dbReference type="GO" id="GO:0005737">
    <property type="term" value="C:cytoplasm"/>
    <property type="evidence" value="ECO:0007669"/>
    <property type="project" value="UniProtKB-SubCell"/>
</dbReference>
<dbReference type="GO" id="GO:0000049">
    <property type="term" value="F:tRNA binding"/>
    <property type="evidence" value="ECO:0007669"/>
    <property type="project" value="UniProtKB-UniRule"/>
</dbReference>
<dbReference type="GO" id="GO:0051392">
    <property type="term" value="F:tRNA cytidine N4-acetyltransferase activity"/>
    <property type="evidence" value="ECO:0007669"/>
    <property type="project" value="UniProtKB-UniRule"/>
</dbReference>
<evidence type="ECO:0000256" key="2">
    <source>
        <dbReference type="ARBA" id="ARBA00022555"/>
    </source>
</evidence>
<evidence type="ECO:0000256" key="6">
    <source>
        <dbReference type="ARBA" id="ARBA00022840"/>
    </source>
</evidence>
<dbReference type="InterPro" id="IPR000182">
    <property type="entry name" value="GNAT_dom"/>
</dbReference>
<dbReference type="GO" id="GO:0005524">
    <property type="term" value="F:ATP binding"/>
    <property type="evidence" value="ECO:0007669"/>
    <property type="project" value="UniProtKB-UniRule"/>
</dbReference>
<dbReference type="Pfam" id="PF13718">
    <property type="entry name" value="GNAT_acetyltr_2"/>
    <property type="match status" value="1"/>
</dbReference>
<feature type="binding site" evidence="9">
    <location>
        <begin position="189"/>
        <end position="190"/>
    </location>
    <ligand>
        <name>ATP</name>
        <dbReference type="ChEBI" id="CHEBI:30616"/>
    </ligand>
</feature>
<dbReference type="InterPro" id="IPR007807">
    <property type="entry name" value="TcmA/NAT10_helicase"/>
</dbReference>
<dbReference type="Gene3D" id="1.20.120.890">
    <property type="entry name" value="tRNA(Met) cytidine acetyltransferase, tail domain"/>
    <property type="match status" value="1"/>
</dbReference>
<evidence type="ECO:0000256" key="3">
    <source>
        <dbReference type="ARBA" id="ARBA00022679"/>
    </source>
</evidence>
<dbReference type="Gene3D" id="3.40.50.11040">
    <property type="match status" value="1"/>
</dbReference>
<keyword evidence="12" id="KW-1185">Reference proteome</keyword>
<comment type="similarity">
    <text evidence="9">Belongs to the TmcA family.</text>
</comment>
<dbReference type="InterPro" id="IPR027417">
    <property type="entry name" value="P-loop_NTPase"/>
</dbReference>
<name>A0A1D8KAK4_9GAMM</name>
<keyword evidence="6 9" id="KW-0067">ATP-binding</keyword>
<feature type="domain" description="N-acetyltransferase" evidence="10">
    <location>
        <begin position="398"/>
        <end position="586"/>
    </location>
</feature>
<organism evidence="11 12">
    <name type="scientific">Acidihalobacter aeolianus</name>
    <dbReference type="NCBI Taxonomy" id="2792603"/>
    <lineage>
        <taxon>Bacteria</taxon>
        <taxon>Pseudomonadati</taxon>
        <taxon>Pseudomonadota</taxon>
        <taxon>Gammaproteobacteria</taxon>
        <taxon>Chromatiales</taxon>
        <taxon>Ectothiorhodospiraceae</taxon>
        <taxon>Acidihalobacter</taxon>
    </lineage>
</organism>
<dbReference type="Gene3D" id="3.40.630.30">
    <property type="match status" value="1"/>
</dbReference>
<dbReference type="RefSeq" id="WP_070073529.1">
    <property type="nucleotide sequence ID" value="NZ_CP017448.1"/>
</dbReference>
<dbReference type="SUPFAM" id="SSF52540">
    <property type="entry name" value="P-loop containing nucleoside triphosphate hydrolases"/>
    <property type="match status" value="1"/>
</dbReference>
<dbReference type="InterPro" id="IPR016181">
    <property type="entry name" value="Acyl_CoA_acyltransferase"/>
</dbReference>
<dbReference type="Pfam" id="PF05127">
    <property type="entry name" value="NAT10_TcmA_helicase"/>
    <property type="match status" value="1"/>
</dbReference>
<dbReference type="SUPFAM" id="SSF55729">
    <property type="entry name" value="Acyl-CoA N-acyltransferases (Nat)"/>
    <property type="match status" value="1"/>
</dbReference>
<dbReference type="AlphaFoldDB" id="A0A1D8KAK4"/>
<keyword evidence="1 9" id="KW-0963">Cytoplasm</keyword>
<dbReference type="Pfam" id="PF08351">
    <property type="entry name" value="TmcA_N"/>
    <property type="match status" value="1"/>
</dbReference>
<keyword evidence="8 9" id="KW-0012">Acyltransferase</keyword>
<comment type="catalytic activity">
    <reaction evidence="9">
        <text>cytidine(34) in elongator tRNA(Met) + acetyl-CoA + ATP + H2O = N(4)-acetylcytidine(34) in elongator tRNA(Met) + ADP + phosphate + CoA + H(+)</text>
        <dbReference type="Rhea" id="RHEA:43788"/>
        <dbReference type="Rhea" id="RHEA-COMP:10693"/>
        <dbReference type="Rhea" id="RHEA-COMP:10694"/>
        <dbReference type="ChEBI" id="CHEBI:15377"/>
        <dbReference type="ChEBI" id="CHEBI:15378"/>
        <dbReference type="ChEBI" id="CHEBI:30616"/>
        <dbReference type="ChEBI" id="CHEBI:43474"/>
        <dbReference type="ChEBI" id="CHEBI:57287"/>
        <dbReference type="ChEBI" id="CHEBI:57288"/>
        <dbReference type="ChEBI" id="CHEBI:74900"/>
        <dbReference type="ChEBI" id="CHEBI:82748"/>
        <dbReference type="ChEBI" id="CHEBI:456216"/>
        <dbReference type="EC" id="2.3.1.193"/>
    </reaction>
</comment>
<dbReference type="EMBL" id="CP017448">
    <property type="protein sequence ID" value="AOV17999.1"/>
    <property type="molecule type" value="Genomic_DNA"/>
</dbReference>
<dbReference type="InterPro" id="IPR038321">
    <property type="entry name" value="TmcA_C_sf"/>
</dbReference>
<dbReference type="GO" id="GO:0051391">
    <property type="term" value="P:tRNA acetylation"/>
    <property type="evidence" value="ECO:0007669"/>
    <property type="project" value="UniProtKB-UniRule"/>
</dbReference>
<dbReference type="KEGG" id="aaeo:BJI67_13855"/>
<evidence type="ECO:0000256" key="4">
    <source>
        <dbReference type="ARBA" id="ARBA00022694"/>
    </source>
</evidence>
<feature type="binding site" evidence="9">
    <location>
        <position position="195"/>
    </location>
    <ligand>
        <name>ATP</name>
        <dbReference type="ChEBI" id="CHEBI:30616"/>
    </ligand>
</feature>
<dbReference type="PROSITE" id="PS51186">
    <property type="entry name" value="GNAT"/>
    <property type="match status" value="1"/>
</dbReference>
<dbReference type="HAMAP" id="MF_01886">
    <property type="entry name" value="tRNA_acetyltr_TmcA"/>
    <property type="match status" value="1"/>
</dbReference>
<evidence type="ECO:0000313" key="11">
    <source>
        <dbReference type="EMBL" id="AOV17999.1"/>
    </source>
</evidence>
<gene>
    <name evidence="9" type="primary">tmcA</name>
    <name evidence="11" type="ORF">BJI67_13855</name>
</gene>
<comment type="subcellular location">
    <subcellularLocation>
        <location evidence="9">Cytoplasm</location>
    </subcellularLocation>
</comment>
<keyword evidence="2 9" id="KW-0820">tRNA-binding</keyword>
<sequence length="718" mass="76153">MPPSTSVPDEARRLLAAARVAHQRRVLVLSGEAAWAVDAAAGLREVLAVEDALWIGQSTAAGWSHCPPREGQAQLGREYGLICLDAFSGLDPDTLGAATGTLAGGGLFYLLCPPLDRWADYPDPERARMAVVPDGEAAVGGRFLRRLASILSAAPGVRIVTQAGEVMGDPLAVDPVSAAPTIRAAGHDGALTADQHAAVAAVLHAAQGHRRRPAVLTAHRGRGKSTAFGLAAAALLAERESKVVLTGPSLVAVAPVFAAAAQRLPGAHLRRGLLQYGTGRLEFMAPDALAEAPPQADLVLVDEAAALPLPLLSRLLHACPRLAFATTVHGYEGSGRAFALRFQPLLDRERPGWHGVALDEPIRWTSGDPLESLSFRALLLDAEPAADTEVGGAAAESLRIERLDRDALAADEPLLRELFGLLILAHYRTRPYDLRQLLDGPSVSVWVGRSAGRVAAVALLADEGGLDGELAGRVAAGRRRARGHLLPQVLAAHCARPDAMALRGRRVLRLAVHPAVRRRGLASALLARLAADAQADGLDWLGASFGATSELLAFWRGVGFAPLRVGSTREATSGAHAALVMRPLSVPAERLYGDLRARYLDALPHLLCDALRRIEPELALALLSRGDDECVVRKSTPAHRYEAAAFAAGGMDYEDVLGALWHLGLERLPVLTEPAVRDAFVARILQKRSWQDVATLLGVPGRRQVVELLRRAAASLLA</sequence>
<dbReference type="InterPro" id="IPR013562">
    <property type="entry name" value="TmcA/NAT10_N"/>
</dbReference>
<reference evidence="11 12" key="1">
    <citation type="submission" date="2016-09" db="EMBL/GenBank/DDBJ databases">
        <title>Acidihalobacter prosperus V6 (DSM14174).</title>
        <authorList>
            <person name="Khaleque H.N."/>
            <person name="Ramsay J.P."/>
            <person name="Murphy R.J.T."/>
            <person name="Kaksonen A.H."/>
            <person name="Boxall N.J."/>
            <person name="Watkin E.L.J."/>
        </authorList>
    </citation>
    <scope>NUCLEOTIDE SEQUENCE [LARGE SCALE GENOMIC DNA]</scope>
    <source>
        <strain evidence="11 12">V6</strain>
    </source>
</reference>